<evidence type="ECO:0000256" key="1">
    <source>
        <dbReference type="ARBA" id="ARBA00004448"/>
    </source>
</evidence>
<keyword evidence="9" id="KW-0406">Ion transport</keyword>
<evidence type="ECO:0000256" key="3">
    <source>
        <dbReference type="ARBA" id="ARBA00021312"/>
    </source>
</evidence>
<dbReference type="GO" id="GO:0005743">
    <property type="term" value="C:mitochondrial inner membrane"/>
    <property type="evidence" value="ECO:0007669"/>
    <property type="project" value="UniProtKB-SubCell"/>
</dbReference>
<evidence type="ECO:0000256" key="4">
    <source>
        <dbReference type="ARBA" id="ARBA00022448"/>
    </source>
</evidence>
<feature type="transmembrane region" description="Helical" evidence="13">
    <location>
        <begin position="200"/>
        <end position="221"/>
    </location>
</feature>
<comment type="subcellular location">
    <subcellularLocation>
        <location evidence="1 12">Mitochondrion inner membrane</location>
        <topology evidence="1 12">Multi-pass membrane protein</topology>
    </subcellularLocation>
</comment>
<dbReference type="GO" id="GO:0046933">
    <property type="term" value="F:proton-transporting ATP synthase activity, rotational mechanism"/>
    <property type="evidence" value="ECO:0007669"/>
    <property type="project" value="TreeGrafter"/>
</dbReference>
<keyword evidence="8 13" id="KW-1133">Transmembrane helix</keyword>
<evidence type="ECO:0000256" key="5">
    <source>
        <dbReference type="ARBA" id="ARBA00022547"/>
    </source>
</evidence>
<feature type="transmembrane region" description="Helical" evidence="13">
    <location>
        <begin position="20"/>
        <end position="42"/>
    </location>
</feature>
<proteinExistence type="inferred from homology"/>
<dbReference type="AlphaFoldDB" id="Q6ED56"/>
<keyword evidence="6 13" id="KW-0812">Transmembrane</keyword>
<keyword evidence="10 13" id="KW-0472">Membrane</keyword>
<dbReference type="FunFam" id="1.20.120.220:FF:000003">
    <property type="entry name" value="ATP synthase subunit a"/>
    <property type="match status" value="1"/>
</dbReference>
<evidence type="ECO:0000256" key="9">
    <source>
        <dbReference type="ARBA" id="ARBA00023065"/>
    </source>
</evidence>
<organism evidence="14">
    <name type="scientific">Starmerella bacillaris</name>
    <name type="common">Yeast</name>
    <name type="synonym">Candida zemplinina</name>
    <dbReference type="NCBI Taxonomy" id="1247836"/>
    <lineage>
        <taxon>Eukaryota</taxon>
        <taxon>Fungi</taxon>
        <taxon>Dikarya</taxon>
        <taxon>Ascomycota</taxon>
        <taxon>Saccharomycotina</taxon>
        <taxon>Dipodascomycetes</taxon>
        <taxon>Dipodascales</taxon>
        <taxon>Trichomonascaceae</taxon>
        <taxon>Starmerella</taxon>
    </lineage>
</organism>
<dbReference type="PANTHER" id="PTHR11410:SF0">
    <property type="entry name" value="ATP SYNTHASE SUBUNIT A"/>
    <property type="match status" value="1"/>
</dbReference>
<keyword evidence="7" id="KW-0375">Hydrogen ion transport</keyword>
<dbReference type="Pfam" id="PF00119">
    <property type="entry name" value="ATP-synt_A"/>
    <property type="match status" value="1"/>
</dbReference>
<dbReference type="PANTHER" id="PTHR11410">
    <property type="entry name" value="ATP SYNTHASE SUBUNIT A"/>
    <property type="match status" value="1"/>
</dbReference>
<dbReference type="EMBL" id="AY445918">
    <property type="protein sequence ID" value="AAR10340.2"/>
    <property type="molecule type" value="Genomic_DNA"/>
</dbReference>
<evidence type="ECO:0000256" key="2">
    <source>
        <dbReference type="ARBA" id="ARBA00006810"/>
    </source>
</evidence>
<dbReference type="NCBIfam" id="TIGR01131">
    <property type="entry name" value="ATP_synt_6_or_A"/>
    <property type="match status" value="1"/>
</dbReference>
<feature type="transmembrane region" description="Helical" evidence="13">
    <location>
        <begin position="139"/>
        <end position="159"/>
    </location>
</feature>
<dbReference type="RefSeq" id="YP_052713.2">
    <property type="nucleotide sequence ID" value="NC_005972.1"/>
</dbReference>
<dbReference type="Gene3D" id="1.20.120.220">
    <property type="entry name" value="ATP synthase, F0 complex, subunit A"/>
    <property type="match status" value="1"/>
</dbReference>
<sequence length="248" mass="28327">MLFMNSPLEQFEINNFVNNLSFLKFTTFSLYCMLVLGVYYMFNMYVFKSGKLISTNYNMFIEALYSTMLNMVKSQMGNKGNKYFPLMYSLFMFMLFSNLISMIPYNFAINAQLMFTISLSMTIWMGLTMLGLIKHKFEYFGLFMPSGTSLPLVPFLVMIEMISNIARSISLGLRLGANMLSGHLLLTILCGLMFDFIMSSSFIIAILGFIPLIMILGIVSLEFAMAAKQAYVFCVLTCSYIKDAIYLH</sequence>
<evidence type="ECO:0000256" key="7">
    <source>
        <dbReference type="ARBA" id="ARBA00022781"/>
    </source>
</evidence>
<keyword evidence="5" id="KW-0138">CF(0)</keyword>
<geneLocation type="mitochondrion" evidence="14"/>
<keyword evidence="4" id="KW-0813">Transport</keyword>
<keyword evidence="14" id="KW-0496">Mitochondrion</keyword>
<evidence type="ECO:0000256" key="8">
    <source>
        <dbReference type="ARBA" id="ARBA00022989"/>
    </source>
</evidence>
<evidence type="ECO:0000256" key="6">
    <source>
        <dbReference type="ARBA" id="ARBA00022692"/>
    </source>
</evidence>
<dbReference type="PRINTS" id="PR00123">
    <property type="entry name" value="ATPASEA"/>
</dbReference>
<evidence type="ECO:0000256" key="13">
    <source>
        <dbReference type="SAM" id="Phobius"/>
    </source>
</evidence>
<feature type="transmembrane region" description="Helical" evidence="13">
    <location>
        <begin position="171"/>
        <end position="194"/>
    </location>
</feature>
<comment type="similarity">
    <text evidence="2">Belongs to the ATPase A chain family.</text>
</comment>
<dbReference type="GeneID" id="2885999"/>
<dbReference type="PROSITE" id="PS00449">
    <property type="entry name" value="ATPASE_A"/>
    <property type="match status" value="1"/>
</dbReference>
<gene>
    <name evidence="14" type="primary">atp6</name>
</gene>
<keyword evidence="11" id="KW-0066">ATP synthesis</keyword>
<dbReference type="InterPro" id="IPR000568">
    <property type="entry name" value="ATP_synth_F0_asu"/>
</dbReference>
<feature type="transmembrane region" description="Helical" evidence="13">
    <location>
        <begin position="113"/>
        <end position="133"/>
    </location>
</feature>
<evidence type="ECO:0000313" key="14">
    <source>
        <dbReference type="EMBL" id="AAR10340.2"/>
    </source>
</evidence>
<name>Q6ED56_STABA</name>
<dbReference type="HAMAP" id="MF_01393">
    <property type="entry name" value="ATP_synth_a_bact"/>
    <property type="match status" value="1"/>
</dbReference>
<dbReference type="GO" id="GO:0045259">
    <property type="term" value="C:proton-transporting ATP synthase complex"/>
    <property type="evidence" value="ECO:0007669"/>
    <property type="project" value="UniProtKB-KW"/>
</dbReference>
<protein>
    <recommendedName>
        <fullName evidence="3 12">ATP synthase subunit a</fullName>
    </recommendedName>
</protein>
<dbReference type="InterPro" id="IPR045083">
    <property type="entry name" value="ATP_synth_F0_asu_bact/mt"/>
</dbReference>
<dbReference type="SUPFAM" id="SSF81336">
    <property type="entry name" value="F1F0 ATP synthase subunit A"/>
    <property type="match status" value="1"/>
</dbReference>
<accession>Q6ED56</accession>
<reference evidence="14" key="1">
    <citation type="journal article" date="2008" name="FEMS Yeast Res.">
        <title>Complete mitochondrial genome sequence of the wine yeast Candida zemplinina: intraspecies distribution of a novel group-IIB1 intron with eubacterial affiliations.</title>
        <authorList>
            <person name="Pramateftaki P.V."/>
            <person name="Kouvelis V.N."/>
            <person name="Lanaridis P."/>
            <person name="Typas M.A."/>
        </authorList>
    </citation>
    <scope>NUCLEOTIDE SEQUENCE</scope>
    <source>
        <strain evidence="14">CECT 11046</strain>
    </source>
</reference>
<dbReference type="InterPro" id="IPR035908">
    <property type="entry name" value="F0_ATP_A_sf"/>
</dbReference>
<dbReference type="InterPro" id="IPR023011">
    <property type="entry name" value="ATP_synth_F0_asu_AS"/>
</dbReference>
<feature type="transmembrane region" description="Helical" evidence="13">
    <location>
        <begin position="83"/>
        <end position="101"/>
    </location>
</feature>
<evidence type="ECO:0000256" key="12">
    <source>
        <dbReference type="RuleBase" id="RU004450"/>
    </source>
</evidence>
<dbReference type="CDD" id="cd00310">
    <property type="entry name" value="ATP-synt_Fo_a_6"/>
    <property type="match status" value="1"/>
</dbReference>
<evidence type="ECO:0000256" key="11">
    <source>
        <dbReference type="ARBA" id="ARBA00023310"/>
    </source>
</evidence>
<evidence type="ECO:0000256" key="10">
    <source>
        <dbReference type="ARBA" id="ARBA00023136"/>
    </source>
</evidence>